<reference evidence="2 3" key="1">
    <citation type="submission" date="2019-09" db="EMBL/GenBank/DDBJ databases">
        <title>Taxonomic organization of the family Brucellaceae based on a phylogenomic approach.</title>
        <authorList>
            <person name="Leclercq S."/>
            <person name="Cloeckaert A."/>
            <person name="Zygmunt M.S."/>
        </authorList>
    </citation>
    <scope>NUCLEOTIDE SEQUENCE [LARGE SCALE GENOMIC DNA]</scope>
    <source>
        <strain evidence="2 3">TA93</strain>
    </source>
</reference>
<organism evidence="2 3">
    <name type="scientific">Brucella tritici</name>
    <dbReference type="NCBI Taxonomy" id="94626"/>
    <lineage>
        <taxon>Bacteria</taxon>
        <taxon>Pseudomonadati</taxon>
        <taxon>Pseudomonadota</taxon>
        <taxon>Alphaproteobacteria</taxon>
        <taxon>Hyphomicrobiales</taxon>
        <taxon>Brucellaceae</taxon>
        <taxon>Brucella/Ochrobactrum group</taxon>
        <taxon>Brucella</taxon>
    </lineage>
</organism>
<dbReference type="EMBL" id="WBVY01000008">
    <property type="protein sequence ID" value="KAB2654961.1"/>
    <property type="molecule type" value="Genomic_DNA"/>
</dbReference>
<keyword evidence="1" id="KW-0812">Transmembrane</keyword>
<comment type="caution">
    <text evidence="2">The sequence shown here is derived from an EMBL/GenBank/DDBJ whole genome shotgun (WGS) entry which is preliminary data.</text>
</comment>
<evidence type="ECO:0000256" key="1">
    <source>
        <dbReference type="SAM" id="Phobius"/>
    </source>
</evidence>
<dbReference type="Proteomes" id="UP000460650">
    <property type="component" value="Unassembled WGS sequence"/>
</dbReference>
<proteinExistence type="predicted"/>
<gene>
    <name evidence="2" type="ORF">F9K94_22115</name>
</gene>
<evidence type="ECO:0000313" key="3">
    <source>
        <dbReference type="Proteomes" id="UP000460650"/>
    </source>
</evidence>
<dbReference type="RefSeq" id="WP_151648623.1">
    <property type="nucleotide sequence ID" value="NZ_WBVY01000008.1"/>
</dbReference>
<evidence type="ECO:0000313" key="2">
    <source>
        <dbReference type="EMBL" id="KAB2654961.1"/>
    </source>
</evidence>
<accession>A0A7V7VQN8</accession>
<name>A0A7V7VQN8_9HYPH</name>
<dbReference type="AlphaFoldDB" id="A0A7V7VQN8"/>
<feature type="transmembrane region" description="Helical" evidence="1">
    <location>
        <begin position="12"/>
        <end position="30"/>
    </location>
</feature>
<keyword evidence="1" id="KW-0472">Membrane</keyword>
<protein>
    <submittedName>
        <fullName evidence="2">Uncharacterized protein</fullName>
    </submittedName>
</protein>
<keyword evidence="1" id="KW-1133">Transmembrane helix</keyword>
<sequence length="149" mass="17012">MSELTVVDYATLWTAFLATVGSIAGVWVYFRKGPVLVVKIIPPTRNRKNKSSSDRIITIEITNKGEIPATISRIDVQTTVRKAFFRRGVLQEAIFDDSTPWRPDYFLEPAASKVYDLKFFNDWDPDTQRIDVFVYLRGRNAPISTHARG</sequence>